<dbReference type="InterPro" id="IPR045851">
    <property type="entry name" value="AMP-bd_C_sf"/>
</dbReference>
<dbReference type="Pfam" id="PF03917">
    <property type="entry name" value="GSH_synth_ATP"/>
    <property type="match status" value="1"/>
</dbReference>
<evidence type="ECO:0000256" key="10">
    <source>
        <dbReference type="ARBA" id="ARBA00022842"/>
    </source>
</evidence>
<dbReference type="EC" id="6.3.2.3" evidence="4"/>
<evidence type="ECO:0000256" key="2">
    <source>
        <dbReference type="ARBA" id="ARBA00004965"/>
    </source>
</evidence>
<evidence type="ECO:0000256" key="6">
    <source>
        <dbReference type="ARBA" id="ARBA00022684"/>
    </source>
</evidence>
<keyword evidence="7" id="KW-0479">Metal-binding</keyword>
<accession>A0AB34JI61</accession>
<dbReference type="SUPFAM" id="SSF56801">
    <property type="entry name" value="Acetyl-CoA synthetase-like"/>
    <property type="match status" value="1"/>
</dbReference>
<evidence type="ECO:0000256" key="3">
    <source>
        <dbReference type="ARBA" id="ARBA00010385"/>
    </source>
</evidence>
<feature type="domain" description="AMP-dependent synthetase/ligase" evidence="12">
    <location>
        <begin position="88"/>
        <end position="435"/>
    </location>
</feature>
<dbReference type="InterPro" id="IPR037013">
    <property type="entry name" value="GSH-S_sub-bd_sf"/>
</dbReference>
<reference evidence="14 15" key="1">
    <citation type="journal article" date="2024" name="Science">
        <title>Giant polyketide synthase enzymes in the biosynthesis of giant marine polyether toxins.</title>
        <authorList>
            <person name="Fallon T.R."/>
            <person name="Shende V.V."/>
            <person name="Wierzbicki I.H."/>
            <person name="Pendleton A.L."/>
            <person name="Watervoot N.F."/>
            <person name="Auber R.P."/>
            <person name="Gonzalez D.J."/>
            <person name="Wisecaver J.H."/>
            <person name="Moore B.S."/>
        </authorList>
    </citation>
    <scope>NUCLEOTIDE SEQUENCE [LARGE SCALE GENOMIC DNA]</scope>
    <source>
        <strain evidence="14 15">12B1</strain>
    </source>
</reference>
<keyword evidence="8" id="KW-0547">Nucleotide-binding</keyword>
<dbReference type="GO" id="GO:0046872">
    <property type="term" value="F:metal ion binding"/>
    <property type="evidence" value="ECO:0007669"/>
    <property type="project" value="UniProtKB-KW"/>
</dbReference>
<dbReference type="InterPro" id="IPR000873">
    <property type="entry name" value="AMP-dep_synth/lig_dom"/>
</dbReference>
<evidence type="ECO:0000256" key="7">
    <source>
        <dbReference type="ARBA" id="ARBA00022723"/>
    </source>
</evidence>
<dbReference type="InterPro" id="IPR016185">
    <property type="entry name" value="PreATP-grasp_dom_sf"/>
</dbReference>
<dbReference type="Pfam" id="PF03199">
    <property type="entry name" value="GSH_synthase"/>
    <property type="match status" value="1"/>
</dbReference>
<comment type="caution">
    <text evidence="14">The sequence shown here is derived from an EMBL/GenBank/DDBJ whole genome shotgun (WGS) entry which is preliminary data.</text>
</comment>
<dbReference type="GO" id="GO:0005524">
    <property type="term" value="F:ATP binding"/>
    <property type="evidence" value="ECO:0007669"/>
    <property type="project" value="UniProtKB-KW"/>
</dbReference>
<dbReference type="PANTHER" id="PTHR45527">
    <property type="entry name" value="NONRIBOSOMAL PEPTIDE SYNTHETASE"/>
    <property type="match status" value="1"/>
</dbReference>
<evidence type="ECO:0000313" key="14">
    <source>
        <dbReference type="EMBL" id="KAL1521239.1"/>
    </source>
</evidence>
<feature type="compositionally biased region" description="Pro residues" evidence="11">
    <location>
        <begin position="18"/>
        <end position="28"/>
    </location>
</feature>
<feature type="domain" description="Glutathione synthase substrate-binding" evidence="13">
    <location>
        <begin position="999"/>
        <end position="1096"/>
    </location>
</feature>
<organism evidence="14 15">
    <name type="scientific">Prymnesium parvum</name>
    <name type="common">Toxic golden alga</name>
    <dbReference type="NCBI Taxonomy" id="97485"/>
    <lineage>
        <taxon>Eukaryota</taxon>
        <taxon>Haptista</taxon>
        <taxon>Haptophyta</taxon>
        <taxon>Prymnesiophyceae</taxon>
        <taxon>Prymnesiales</taxon>
        <taxon>Prymnesiaceae</taxon>
        <taxon>Prymnesium</taxon>
    </lineage>
</organism>
<feature type="region of interest" description="Disordered" evidence="11">
    <location>
        <begin position="681"/>
        <end position="794"/>
    </location>
</feature>
<dbReference type="Pfam" id="PF00501">
    <property type="entry name" value="AMP-binding"/>
    <property type="match status" value="1"/>
</dbReference>
<dbReference type="InterPro" id="IPR005615">
    <property type="entry name" value="Glutathione_synthase"/>
</dbReference>
<dbReference type="GO" id="GO:0031177">
    <property type="term" value="F:phosphopantetheine binding"/>
    <property type="evidence" value="ECO:0007669"/>
    <property type="project" value="TreeGrafter"/>
</dbReference>
<dbReference type="Gene3D" id="3.30.470.20">
    <property type="entry name" value="ATP-grasp fold, B domain"/>
    <property type="match status" value="1"/>
</dbReference>
<dbReference type="SUPFAM" id="SSF56059">
    <property type="entry name" value="Glutathione synthetase ATP-binding domain-like"/>
    <property type="match status" value="1"/>
</dbReference>
<evidence type="ECO:0000259" key="13">
    <source>
        <dbReference type="Pfam" id="PF03199"/>
    </source>
</evidence>
<comment type="cofactor">
    <cofactor evidence="1">
        <name>Mg(2+)</name>
        <dbReference type="ChEBI" id="CHEBI:18420"/>
    </cofactor>
</comment>
<evidence type="ECO:0000256" key="11">
    <source>
        <dbReference type="SAM" id="MobiDB-lite"/>
    </source>
</evidence>
<evidence type="ECO:0000313" key="15">
    <source>
        <dbReference type="Proteomes" id="UP001515480"/>
    </source>
</evidence>
<evidence type="ECO:0000256" key="8">
    <source>
        <dbReference type="ARBA" id="ARBA00022741"/>
    </source>
</evidence>
<dbReference type="InterPro" id="IPR014042">
    <property type="entry name" value="Glutathione_synthase_a-hlx"/>
</dbReference>
<sequence>MPPSEETPAASGTAHVTPTPPSSSPPSSSPSSSSAAAPRLNPEAPQLSPEASEPRLRAAEPPPPAERAPEPPEASRYSSLQQWVDEVAVSAGARPALLSTARSLSYAELRACASFLASRLALLGARADAIVAVYCPRGVEMILAVLGVLYASAAYLPLDPKLSDAELRGLARLSRPVAAATTRVFRPALLRVFGDTLPHESVPLPAECPPPSAPPRGAREHGAYALFTSGSTGKAKCVVQTHGAVLHLFAADRALYGYSSRDLCLLVNPLHFDISVSDIFNALTTGGQLLLPSDDELTEARVGAWLREGCFSVSSMTPSAFRRLLLPALLHSPPPPRLRLLAFSGEPLDADELHPLLRRCAGLALVNKYGLTEVQDVTHLRYAADAPTPRGCVGWPLRGCRVYVIDAADGAVRLVPQGHVGEIAVGGPQVARGYLPPPDAGAPPKFVADTLCGEGRLFRTGDAGRWAEDGSLVCLGRLSDQLRVDGELVDLHAAEAALRNAGVVHDVTLVPCALRREREKRLVAFFIPLGAAAAAAEEPRPEAAAEVVEGEAAAAGEASLRAQAEAALLRSARPAAYVAVRAFPLTSSGKVSRSALQQLLPHEAQEAAGGATAAHALDLALRKEVGCLTAAASDRRAAAKALAALRVEMLPSLKAMDAAKALALFRERASALHLHAAPAPSIAAAPSPSPAPSASTAPSTSAAASKSPAPSTAAAPSPSPAPSASAAPSTSAAASASAAASKSPTPSTSAAASKSPFPSPPSPTPAPPPSAAPPGSPPRRPPPPRAPLSPLATGGGEAEMAEMAEMAEAVEVALQGNLKGSLCRELVTYASLNGVVQQELTARRPTHVPLALLPSRFPRAAFELATRVVCPALLSLYEAAARDHAFLRAAIDGAASDEEARGAEPRLRRMGALLRESHAPLSLGVVRTDFMLDAAGELKQVETNTISAAFSHAAPRVQRAHARLAARAGLAGEVPLMRSDEGVVRALAAARRRGGGGGVLFVVLAEEHLLCENLIEQALEEECGAVTHTLTMEGCAQRLQLGGAAQGEAPPLLLDGQLISVVYFRGGITAQCFGSNARWQARRLIERSSAVKCPSAGWWVAGTKAVQAALAADGAIERLCPQLDAPTAAALRAALTRMRPVGDAAAEAEARAAPHKFILKKEPLGVWVDGEMIAKLDELRGRGARDYFLMDKLLPRAVEGVAFVREGTIVATGRGLQEFGLYGVCLGDGESHEASCVGYLMRTKPEGEADGGVCKGVAVLDSLLLDDEAAPPAVG</sequence>
<dbReference type="InterPro" id="IPR014049">
    <property type="entry name" value="Glutathione_synthase_N_euk"/>
</dbReference>
<dbReference type="GO" id="GO:0005737">
    <property type="term" value="C:cytoplasm"/>
    <property type="evidence" value="ECO:0007669"/>
    <property type="project" value="TreeGrafter"/>
</dbReference>
<dbReference type="AlphaFoldDB" id="A0AB34JI61"/>
<feature type="region of interest" description="Disordered" evidence="11">
    <location>
        <begin position="1"/>
        <end position="78"/>
    </location>
</feature>
<dbReference type="GO" id="GO:0043041">
    <property type="term" value="P:amino acid activation for nonribosomal peptide biosynthetic process"/>
    <property type="evidence" value="ECO:0007669"/>
    <property type="project" value="TreeGrafter"/>
</dbReference>
<dbReference type="GO" id="GO:0004363">
    <property type="term" value="F:glutathione synthase activity"/>
    <property type="evidence" value="ECO:0007669"/>
    <property type="project" value="UniProtKB-EC"/>
</dbReference>
<dbReference type="EMBL" id="JBGBPQ010000007">
    <property type="protein sequence ID" value="KAL1521239.1"/>
    <property type="molecule type" value="Genomic_DNA"/>
</dbReference>
<dbReference type="GO" id="GO:0044550">
    <property type="term" value="P:secondary metabolite biosynthetic process"/>
    <property type="evidence" value="ECO:0007669"/>
    <property type="project" value="TreeGrafter"/>
</dbReference>
<evidence type="ECO:0000256" key="4">
    <source>
        <dbReference type="ARBA" id="ARBA00012214"/>
    </source>
</evidence>
<dbReference type="Gene3D" id="3.30.1490.50">
    <property type="match status" value="1"/>
</dbReference>
<keyword evidence="15" id="KW-1185">Reference proteome</keyword>
<dbReference type="InterPro" id="IPR014709">
    <property type="entry name" value="Glutathione_synthase_C_euk"/>
</dbReference>
<dbReference type="InterPro" id="IPR004887">
    <property type="entry name" value="GSH_synth_subst-bd"/>
</dbReference>
<dbReference type="InterPro" id="IPR042099">
    <property type="entry name" value="ANL_N_sf"/>
</dbReference>
<keyword evidence="10" id="KW-0460">Magnesium</keyword>
<comment type="similarity">
    <text evidence="3">Belongs to the eukaryotic GSH synthase family.</text>
</comment>
<dbReference type="PANTHER" id="PTHR45527:SF1">
    <property type="entry name" value="FATTY ACID SYNTHASE"/>
    <property type="match status" value="1"/>
</dbReference>
<keyword evidence="6" id="KW-0317">Glutathione biosynthesis</keyword>
<protein>
    <recommendedName>
        <fullName evidence="4">glutathione synthase</fullName>
        <ecNumber evidence="4">6.3.2.3</ecNumber>
    </recommendedName>
</protein>
<dbReference type="Proteomes" id="UP001515480">
    <property type="component" value="Unassembled WGS sequence"/>
</dbReference>
<evidence type="ECO:0000256" key="1">
    <source>
        <dbReference type="ARBA" id="ARBA00001946"/>
    </source>
</evidence>
<feature type="compositionally biased region" description="Pro residues" evidence="11">
    <location>
        <begin position="757"/>
        <end position="787"/>
    </location>
</feature>
<evidence type="ECO:0000256" key="5">
    <source>
        <dbReference type="ARBA" id="ARBA00022598"/>
    </source>
</evidence>
<dbReference type="Gene3D" id="3.30.300.30">
    <property type="match status" value="1"/>
</dbReference>
<evidence type="ECO:0000259" key="12">
    <source>
        <dbReference type="Pfam" id="PF00501"/>
    </source>
</evidence>
<dbReference type="Gene3D" id="3.40.50.1760">
    <property type="entry name" value="Glutathione synthase, substrate-binding domain superfamily, eukaryotic"/>
    <property type="match status" value="1"/>
</dbReference>
<feature type="compositionally biased region" description="Low complexity" evidence="11">
    <location>
        <begin position="29"/>
        <end position="38"/>
    </location>
</feature>
<proteinExistence type="inferred from homology"/>
<comment type="pathway">
    <text evidence="2">Sulfur metabolism; glutathione biosynthesis; glutathione from L-cysteine and L-glutamate: step 2/2.</text>
</comment>
<dbReference type="Gene3D" id="3.30.1490.80">
    <property type="match status" value="1"/>
</dbReference>
<evidence type="ECO:0000256" key="9">
    <source>
        <dbReference type="ARBA" id="ARBA00022840"/>
    </source>
</evidence>
<keyword evidence="9" id="KW-0067">ATP-binding</keyword>
<dbReference type="Gene3D" id="1.10.1080.10">
    <property type="entry name" value="Glutathione Synthetase, Chain A, domain 3"/>
    <property type="match status" value="1"/>
</dbReference>
<dbReference type="Gene3D" id="3.40.50.12780">
    <property type="entry name" value="N-terminal domain of ligase-like"/>
    <property type="match status" value="1"/>
</dbReference>
<dbReference type="SUPFAM" id="SSF52440">
    <property type="entry name" value="PreATP-grasp domain"/>
    <property type="match status" value="1"/>
</dbReference>
<gene>
    <name evidence="14" type="ORF">AB1Y20_020911</name>
</gene>
<name>A0AB34JI61_PRYPA</name>
<keyword evidence="5" id="KW-0436">Ligase</keyword>
<feature type="compositionally biased region" description="Low complexity" evidence="11">
    <location>
        <begin position="681"/>
        <end position="756"/>
    </location>
</feature>